<dbReference type="InterPro" id="IPR028037">
    <property type="entry name" value="Antitoxin_Rv0909/MT0933"/>
</dbReference>
<evidence type="ECO:0000313" key="2">
    <source>
        <dbReference type="EMBL" id="AKK02079.1"/>
    </source>
</evidence>
<reference evidence="2 3" key="1">
    <citation type="submission" date="2015-05" db="EMBL/GenBank/DDBJ databases">
        <title>Complete genome sequence of Corynebacterium epidermidicanis DSM 45586, isolated from the skin of a dog suffering from pruritus.</title>
        <authorList>
            <person name="Ruckert C."/>
            <person name="Albersmeier A."/>
            <person name="Winkler A."/>
            <person name="Tauch A."/>
        </authorList>
    </citation>
    <scope>NUCLEOTIDE SEQUENCE [LARGE SCALE GENOMIC DNA]</scope>
    <source>
        <strain evidence="2 3">DSM 45586</strain>
    </source>
</reference>
<evidence type="ECO:0000313" key="3">
    <source>
        <dbReference type="Proteomes" id="UP000035368"/>
    </source>
</evidence>
<dbReference type="PATRIC" id="fig|1050174.4.peg.194"/>
<gene>
    <name evidence="2" type="ORF">CEPID_00925</name>
</gene>
<dbReference type="EMBL" id="CP011541">
    <property type="protein sequence ID" value="AKK02079.1"/>
    <property type="molecule type" value="Genomic_DNA"/>
</dbReference>
<dbReference type="Proteomes" id="UP000035368">
    <property type="component" value="Chromosome"/>
</dbReference>
<keyword evidence="3" id="KW-1185">Reference proteome</keyword>
<dbReference type="STRING" id="1050174.CEPID_00925"/>
<feature type="region of interest" description="Disordered" evidence="1">
    <location>
        <begin position="32"/>
        <end position="53"/>
    </location>
</feature>
<dbReference type="AlphaFoldDB" id="A0A0G3GLN0"/>
<protein>
    <submittedName>
        <fullName evidence="2">Antitoxin protein</fullName>
    </submittedName>
</protein>
<sequence>MGLLDKAKELAEQNPDKVDQIIEKVGDVIDEKTGGKFSDQVDQAQEMAKDKLH</sequence>
<dbReference type="KEGG" id="cei:CEPID_00925"/>
<accession>A0A0G3GLN0</accession>
<proteinExistence type="predicted"/>
<dbReference type="OrthoDB" id="4843846at2"/>
<evidence type="ECO:0000256" key="1">
    <source>
        <dbReference type="SAM" id="MobiDB-lite"/>
    </source>
</evidence>
<dbReference type="RefSeq" id="WP_083984317.1">
    <property type="nucleotide sequence ID" value="NZ_CP011541.1"/>
</dbReference>
<name>A0A0G3GLN0_9CORY</name>
<dbReference type="Pfam" id="PF14013">
    <property type="entry name" value="MT0933_antitox"/>
    <property type="match status" value="1"/>
</dbReference>
<organism evidence="2 3">
    <name type="scientific">Corynebacterium epidermidicanis</name>
    <dbReference type="NCBI Taxonomy" id="1050174"/>
    <lineage>
        <taxon>Bacteria</taxon>
        <taxon>Bacillati</taxon>
        <taxon>Actinomycetota</taxon>
        <taxon>Actinomycetes</taxon>
        <taxon>Mycobacteriales</taxon>
        <taxon>Corynebacteriaceae</taxon>
        <taxon>Corynebacterium</taxon>
    </lineage>
</organism>